<dbReference type="Proteomes" id="UP001419268">
    <property type="component" value="Unassembled WGS sequence"/>
</dbReference>
<feature type="region of interest" description="Disordered" evidence="1">
    <location>
        <begin position="1"/>
        <end position="87"/>
    </location>
</feature>
<dbReference type="EMBL" id="JBBNAG010000012">
    <property type="protein sequence ID" value="KAK9089432.1"/>
    <property type="molecule type" value="Genomic_DNA"/>
</dbReference>
<feature type="compositionally biased region" description="Low complexity" evidence="1">
    <location>
        <begin position="1"/>
        <end position="45"/>
    </location>
</feature>
<dbReference type="AlphaFoldDB" id="A0AAP0EEN9"/>
<keyword evidence="3" id="KW-1185">Reference proteome</keyword>
<accession>A0AAP0EEN9</accession>
<feature type="compositionally biased region" description="Basic and acidic residues" evidence="1">
    <location>
        <begin position="56"/>
        <end position="65"/>
    </location>
</feature>
<name>A0AAP0EEN9_9MAGN</name>
<gene>
    <name evidence="2" type="ORF">Scep_028514</name>
</gene>
<reference evidence="2 3" key="1">
    <citation type="submission" date="2024-01" db="EMBL/GenBank/DDBJ databases">
        <title>Genome assemblies of Stephania.</title>
        <authorList>
            <person name="Yang L."/>
        </authorList>
    </citation>
    <scope>NUCLEOTIDE SEQUENCE [LARGE SCALE GENOMIC DNA]</scope>
    <source>
        <strain evidence="2">JXDWG</strain>
        <tissue evidence="2">Leaf</tissue>
    </source>
</reference>
<evidence type="ECO:0000256" key="1">
    <source>
        <dbReference type="SAM" id="MobiDB-lite"/>
    </source>
</evidence>
<feature type="compositionally biased region" description="Polar residues" evidence="1">
    <location>
        <begin position="67"/>
        <end position="79"/>
    </location>
</feature>
<protein>
    <submittedName>
        <fullName evidence="2">Uncharacterized protein</fullName>
    </submittedName>
</protein>
<organism evidence="2 3">
    <name type="scientific">Stephania cephalantha</name>
    <dbReference type="NCBI Taxonomy" id="152367"/>
    <lineage>
        <taxon>Eukaryota</taxon>
        <taxon>Viridiplantae</taxon>
        <taxon>Streptophyta</taxon>
        <taxon>Embryophyta</taxon>
        <taxon>Tracheophyta</taxon>
        <taxon>Spermatophyta</taxon>
        <taxon>Magnoliopsida</taxon>
        <taxon>Ranunculales</taxon>
        <taxon>Menispermaceae</taxon>
        <taxon>Menispermoideae</taxon>
        <taxon>Cissampelideae</taxon>
        <taxon>Stephania</taxon>
    </lineage>
</organism>
<sequence length="87" mass="9221">METKAQAAGIRRSSGRAGAAAEARIGEAAARRQGGKASSSSDGAATTVYRWLGVQGRREIRRRTDQFPCSSSNHQNSKSPTPPPQSH</sequence>
<evidence type="ECO:0000313" key="3">
    <source>
        <dbReference type="Proteomes" id="UP001419268"/>
    </source>
</evidence>
<comment type="caution">
    <text evidence="2">The sequence shown here is derived from an EMBL/GenBank/DDBJ whole genome shotgun (WGS) entry which is preliminary data.</text>
</comment>
<evidence type="ECO:0000313" key="2">
    <source>
        <dbReference type="EMBL" id="KAK9089432.1"/>
    </source>
</evidence>
<proteinExistence type="predicted"/>